<organism evidence="5 6">
    <name type="scientific">Heliocybe sulcata</name>
    <dbReference type="NCBI Taxonomy" id="5364"/>
    <lineage>
        <taxon>Eukaryota</taxon>
        <taxon>Fungi</taxon>
        <taxon>Dikarya</taxon>
        <taxon>Basidiomycota</taxon>
        <taxon>Agaricomycotina</taxon>
        <taxon>Agaricomycetes</taxon>
        <taxon>Gloeophyllales</taxon>
        <taxon>Gloeophyllaceae</taxon>
        <taxon>Heliocybe</taxon>
    </lineage>
</organism>
<proteinExistence type="inferred from homology"/>
<dbReference type="EMBL" id="ML213503">
    <property type="protein sequence ID" value="TFK57628.1"/>
    <property type="molecule type" value="Genomic_DNA"/>
</dbReference>
<evidence type="ECO:0000256" key="2">
    <source>
        <dbReference type="ARBA" id="ARBA00022723"/>
    </source>
</evidence>
<evidence type="ECO:0000256" key="3">
    <source>
        <dbReference type="ARBA" id="ARBA00022833"/>
    </source>
</evidence>
<dbReference type="OrthoDB" id="10248475at2759"/>
<gene>
    <name evidence="5" type="ORF">OE88DRAFT_1651466</name>
</gene>
<dbReference type="InterPro" id="IPR036874">
    <property type="entry name" value="Carbonic_anhydrase_sf"/>
</dbReference>
<dbReference type="SMART" id="SM00947">
    <property type="entry name" value="Pro_CA"/>
    <property type="match status" value="1"/>
</dbReference>
<evidence type="ECO:0000313" key="5">
    <source>
        <dbReference type="EMBL" id="TFK57628.1"/>
    </source>
</evidence>
<keyword evidence="2 4" id="KW-0479">Metal-binding</keyword>
<evidence type="ECO:0000313" key="6">
    <source>
        <dbReference type="Proteomes" id="UP000305948"/>
    </source>
</evidence>
<dbReference type="STRING" id="5364.A0A5C3NN70"/>
<dbReference type="Gene3D" id="3.40.1050.10">
    <property type="entry name" value="Carbonic anhydrase"/>
    <property type="match status" value="1"/>
</dbReference>
<comment type="similarity">
    <text evidence="1">Belongs to the beta-class carbonic anhydrase family.</text>
</comment>
<protein>
    <submittedName>
        <fullName evidence="5">Carbonic anhydrase</fullName>
    </submittedName>
</protein>
<dbReference type="PANTHER" id="PTHR43175:SF3">
    <property type="entry name" value="CARBON DISULFIDE HYDROLASE"/>
    <property type="match status" value="1"/>
</dbReference>
<dbReference type="GO" id="GO:0008270">
    <property type="term" value="F:zinc ion binding"/>
    <property type="evidence" value="ECO:0007669"/>
    <property type="project" value="InterPro"/>
</dbReference>
<dbReference type="CDD" id="cd03379">
    <property type="entry name" value="beta_CA_cladeD"/>
    <property type="match status" value="1"/>
</dbReference>
<dbReference type="GO" id="GO:0004089">
    <property type="term" value="F:carbonate dehydratase activity"/>
    <property type="evidence" value="ECO:0007669"/>
    <property type="project" value="InterPro"/>
</dbReference>
<feature type="binding site" evidence="4">
    <location>
        <position position="168"/>
    </location>
    <ligand>
        <name>Zn(2+)</name>
        <dbReference type="ChEBI" id="CHEBI:29105"/>
    </ligand>
</feature>
<keyword evidence="6" id="KW-1185">Reference proteome</keyword>
<dbReference type="InterPro" id="IPR001765">
    <property type="entry name" value="Carbonic_anhydrase"/>
</dbReference>
<reference evidence="5 6" key="1">
    <citation type="journal article" date="2019" name="Nat. Ecol. Evol.">
        <title>Megaphylogeny resolves global patterns of mushroom evolution.</title>
        <authorList>
            <person name="Varga T."/>
            <person name="Krizsan K."/>
            <person name="Foldi C."/>
            <person name="Dima B."/>
            <person name="Sanchez-Garcia M."/>
            <person name="Sanchez-Ramirez S."/>
            <person name="Szollosi G.J."/>
            <person name="Szarkandi J.G."/>
            <person name="Papp V."/>
            <person name="Albert L."/>
            <person name="Andreopoulos W."/>
            <person name="Angelini C."/>
            <person name="Antonin V."/>
            <person name="Barry K.W."/>
            <person name="Bougher N.L."/>
            <person name="Buchanan P."/>
            <person name="Buyck B."/>
            <person name="Bense V."/>
            <person name="Catcheside P."/>
            <person name="Chovatia M."/>
            <person name="Cooper J."/>
            <person name="Damon W."/>
            <person name="Desjardin D."/>
            <person name="Finy P."/>
            <person name="Geml J."/>
            <person name="Haridas S."/>
            <person name="Hughes K."/>
            <person name="Justo A."/>
            <person name="Karasinski D."/>
            <person name="Kautmanova I."/>
            <person name="Kiss B."/>
            <person name="Kocsube S."/>
            <person name="Kotiranta H."/>
            <person name="LaButti K.M."/>
            <person name="Lechner B.E."/>
            <person name="Liimatainen K."/>
            <person name="Lipzen A."/>
            <person name="Lukacs Z."/>
            <person name="Mihaltcheva S."/>
            <person name="Morgado L.N."/>
            <person name="Niskanen T."/>
            <person name="Noordeloos M.E."/>
            <person name="Ohm R.A."/>
            <person name="Ortiz-Santana B."/>
            <person name="Ovrebo C."/>
            <person name="Racz N."/>
            <person name="Riley R."/>
            <person name="Savchenko A."/>
            <person name="Shiryaev A."/>
            <person name="Soop K."/>
            <person name="Spirin V."/>
            <person name="Szebenyi C."/>
            <person name="Tomsovsky M."/>
            <person name="Tulloss R.E."/>
            <person name="Uehling J."/>
            <person name="Grigoriev I.V."/>
            <person name="Vagvolgyi C."/>
            <person name="Papp T."/>
            <person name="Martin F.M."/>
            <person name="Miettinen O."/>
            <person name="Hibbett D.S."/>
            <person name="Nagy L.G."/>
        </authorList>
    </citation>
    <scope>NUCLEOTIDE SEQUENCE [LARGE SCALE GENOMIC DNA]</scope>
    <source>
        <strain evidence="5 6">OMC1185</strain>
    </source>
</reference>
<evidence type="ECO:0000256" key="4">
    <source>
        <dbReference type="PIRSR" id="PIRSR601765-1"/>
    </source>
</evidence>
<keyword evidence="3 4" id="KW-0862">Zinc</keyword>
<dbReference type="Proteomes" id="UP000305948">
    <property type="component" value="Unassembled WGS sequence"/>
</dbReference>
<evidence type="ECO:0000256" key="1">
    <source>
        <dbReference type="ARBA" id="ARBA00006217"/>
    </source>
</evidence>
<dbReference type="AlphaFoldDB" id="A0A5C3NN70"/>
<comment type="cofactor">
    <cofactor evidence="4">
        <name>Zn(2+)</name>
        <dbReference type="ChEBI" id="CHEBI:29105"/>
    </cofactor>
    <text evidence="4">Binds 1 zinc ion per subunit.</text>
</comment>
<dbReference type="SUPFAM" id="SSF53056">
    <property type="entry name" value="beta-carbonic anhydrase, cab"/>
    <property type="match status" value="1"/>
</dbReference>
<feature type="binding site" evidence="4">
    <location>
        <position position="165"/>
    </location>
    <ligand>
        <name>Zn(2+)</name>
        <dbReference type="ChEBI" id="CHEBI:29105"/>
    </ligand>
</feature>
<name>A0A5C3NN70_9AGAM</name>
<sequence length="259" mass="28306">MVYVAAAHPNTVPPSSITPILVDNAMRTPFAISARSSPPYISGRSPCTTLLLPARHSSAILTKPPAQRHRRNMSSPTVDHFLAASEEYRKTFGDKGSLQTPPVKKLAVGRVSKLTVQSSVVAHLGLKEGDAHIIRNAGGSARDALRSIIISQRLLGTREVAVFHHTKCGMLTFSTDQLRKMVKDSDPNDEGLNAVDKIDFLEFDDLEGSVKKDVEFLQNNPLVLKETKVSGWLCRDGCRSASVALHRIVHYLPHSGILD</sequence>
<dbReference type="PANTHER" id="PTHR43175">
    <property type="entry name" value="CARBONIC ANHYDRASE"/>
    <property type="match status" value="1"/>
</dbReference>
<accession>A0A5C3NN70</accession>